<dbReference type="GO" id="GO:0006612">
    <property type="term" value="P:protein targeting to membrane"/>
    <property type="evidence" value="ECO:0007669"/>
    <property type="project" value="TreeGrafter"/>
</dbReference>
<protein>
    <recommendedName>
        <fullName evidence="8">S-acyltransferase</fullName>
        <ecNumber evidence="8">2.3.1.225</ecNumber>
    </recommendedName>
    <alternativeName>
        <fullName evidence="8">Palmitoyltransferase</fullName>
    </alternativeName>
</protein>
<sequence>MLSYVWSVLGLDKEGGGLALFLLGYLGFMAFIVFSVLFGEAEALEKTVVGWCNRFLMGGWYDAVVGVAGRLPCLGKACGAGLRAAEEECCGTPNPFMQVLYLGLVAGGYHVANIYVLSEQEAEAGLTPTSSASWGWALALLLERAVAVALLPSLVVLGLVLFALTSFSDPGTLTKQNCEAKAKAYPMDGVLYEEKDCGTCLLRRPARSKHCSVCGRCVCRFDHHCPWVNNCVGERNLKYFLLFLLVHFALCSYVSCIIVAHVRRQYHRRFDFGQGSPLGWGEWILLVLHFCFNSYPIQAVATIMTTVLAIMLGGFLGYHLRLAAINITTNEMFKFERIECYERAELEKRGGAGAAARTWLGWLGDTVSSVTHRNRVRRNMYDRGCLGNFGSIIFPA</sequence>
<evidence type="ECO:0000256" key="2">
    <source>
        <dbReference type="ARBA" id="ARBA00008574"/>
    </source>
</evidence>
<dbReference type="OrthoDB" id="498049at2759"/>
<evidence type="ECO:0000256" key="5">
    <source>
        <dbReference type="ARBA" id="ARBA00022989"/>
    </source>
</evidence>
<keyword evidence="4 8" id="KW-0812">Transmembrane</keyword>
<evidence type="ECO:0000256" key="4">
    <source>
        <dbReference type="ARBA" id="ARBA00022692"/>
    </source>
</evidence>
<feature type="transmembrane region" description="Helical" evidence="8">
    <location>
        <begin position="239"/>
        <end position="260"/>
    </location>
</feature>
<comment type="domain">
    <text evidence="8">The DHHC domain is required for palmitoyltransferase activity.</text>
</comment>
<comment type="similarity">
    <text evidence="2 8">Belongs to the DHHC palmitoyltransferase family.</text>
</comment>
<keyword evidence="11" id="KW-1185">Reference proteome</keyword>
<evidence type="ECO:0000256" key="1">
    <source>
        <dbReference type="ARBA" id="ARBA00004141"/>
    </source>
</evidence>
<keyword evidence="6 8" id="KW-0472">Membrane</keyword>
<dbReference type="EC" id="2.3.1.225" evidence="8"/>
<evidence type="ECO:0000256" key="7">
    <source>
        <dbReference type="ARBA" id="ARBA00023315"/>
    </source>
</evidence>
<dbReference type="GO" id="GO:0005783">
    <property type="term" value="C:endoplasmic reticulum"/>
    <property type="evidence" value="ECO:0007669"/>
    <property type="project" value="TreeGrafter"/>
</dbReference>
<comment type="catalytic activity">
    <reaction evidence="8">
        <text>L-cysteinyl-[protein] + hexadecanoyl-CoA = S-hexadecanoyl-L-cysteinyl-[protein] + CoA</text>
        <dbReference type="Rhea" id="RHEA:36683"/>
        <dbReference type="Rhea" id="RHEA-COMP:10131"/>
        <dbReference type="Rhea" id="RHEA-COMP:11032"/>
        <dbReference type="ChEBI" id="CHEBI:29950"/>
        <dbReference type="ChEBI" id="CHEBI:57287"/>
        <dbReference type="ChEBI" id="CHEBI:57379"/>
        <dbReference type="ChEBI" id="CHEBI:74151"/>
        <dbReference type="EC" id="2.3.1.225"/>
    </reaction>
</comment>
<evidence type="ECO:0000256" key="8">
    <source>
        <dbReference type="RuleBase" id="RU079119"/>
    </source>
</evidence>
<dbReference type="STRING" id="1764295.A0A5B8N159"/>
<gene>
    <name evidence="10" type="ORF">A3770_18p80780</name>
</gene>
<evidence type="ECO:0000256" key="3">
    <source>
        <dbReference type="ARBA" id="ARBA00022679"/>
    </source>
</evidence>
<evidence type="ECO:0000259" key="9">
    <source>
        <dbReference type="Pfam" id="PF01529"/>
    </source>
</evidence>
<dbReference type="GO" id="GO:0019706">
    <property type="term" value="F:protein-cysteine S-palmitoyltransferase activity"/>
    <property type="evidence" value="ECO:0007669"/>
    <property type="project" value="UniProtKB-EC"/>
</dbReference>
<keyword evidence="3 8" id="KW-0808">Transferase</keyword>
<dbReference type="PANTHER" id="PTHR22883:SF286">
    <property type="entry name" value="PROTEIN S-ACYLTRANSFERASE 17-RELATED"/>
    <property type="match status" value="1"/>
</dbReference>
<feature type="transmembrane region" description="Helical" evidence="8">
    <location>
        <begin position="303"/>
        <end position="324"/>
    </location>
</feature>
<feature type="transmembrane region" description="Helical" evidence="8">
    <location>
        <begin position="20"/>
        <end position="38"/>
    </location>
</feature>
<dbReference type="GO" id="GO:0005794">
    <property type="term" value="C:Golgi apparatus"/>
    <property type="evidence" value="ECO:0007669"/>
    <property type="project" value="TreeGrafter"/>
</dbReference>
<dbReference type="Proteomes" id="UP000316726">
    <property type="component" value="Chromosome 18"/>
</dbReference>
<dbReference type="PROSITE" id="PS50216">
    <property type="entry name" value="DHHC"/>
    <property type="match status" value="1"/>
</dbReference>
<keyword evidence="7 8" id="KW-0012">Acyltransferase</keyword>
<dbReference type="InterPro" id="IPR001594">
    <property type="entry name" value="Palmitoyltrfase_DHHC"/>
</dbReference>
<reference evidence="10 11" key="1">
    <citation type="submission" date="2018-07" db="EMBL/GenBank/DDBJ databases">
        <title>The complete nuclear genome of the prasinophyte Chloropicon primus (CCMP1205).</title>
        <authorList>
            <person name="Pombert J.-F."/>
            <person name="Otis C."/>
            <person name="Turmel M."/>
            <person name="Lemieux C."/>
        </authorList>
    </citation>
    <scope>NUCLEOTIDE SEQUENCE [LARGE SCALE GENOMIC DNA]</scope>
    <source>
        <strain evidence="10 11">CCMP1205</strain>
    </source>
</reference>
<feature type="transmembrane region" description="Helical" evidence="8">
    <location>
        <begin position="145"/>
        <end position="167"/>
    </location>
</feature>
<evidence type="ECO:0000256" key="6">
    <source>
        <dbReference type="ARBA" id="ARBA00023136"/>
    </source>
</evidence>
<dbReference type="GO" id="GO:0016020">
    <property type="term" value="C:membrane"/>
    <property type="evidence" value="ECO:0007669"/>
    <property type="project" value="UniProtKB-SubCell"/>
</dbReference>
<keyword evidence="5 8" id="KW-1133">Transmembrane helix</keyword>
<dbReference type="PANTHER" id="PTHR22883">
    <property type="entry name" value="ZINC FINGER DHHC DOMAIN CONTAINING PROTEIN"/>
    <property type="match status" value="1"/>
</dbReference>
<evidence type="ECO:0000313" key="11">
    <source>
        <dbReference type="Proteomes" id="UP000316726"/>
    </source>
</evidence>
<feature type="domain" description="Palmitoyltransferase DHHC" evidence="9">
    <location>
        <begin position="193"/>
        <end position="334"/>
    </location>
</feature>
<dbReference type="EMBL" id="CP031051">
    <property type="protein sequence ID" value="QDZ25560.1"/>
    <property type="molecule type" value="Genomic_DNA"/>
</dbReference>
<proteinExistence type="inferred from homology"/>
<dbReference type="AlphaFoldDB" id="A0A5B8N159"/>
<comment type="subcellular location">
    <subcellularLocation>
        <location evidence="1">Membrane</location>
        <topology evidence="1">Multi-pass membrane protein</topology>
    </subcellularLocation>
</comment>
<dbReference type="InterPro" id="IPR039859">
    <property type="entry name" value="PFA4/ZDH16/20/ERF2-like"/>
</dbReference>
<accession>A0A5B8N159</accession>
<dbReference type="Pfam" id="PF01529">
    <property type="entry name" value="DHHC"/>
    <property type="match status" value="1"/>
</dbReference>
<organism evidence="10 11">
    <name type="scientific">Chloropicon primus</name>
    <dbReference type="NCBI Taxonomy" id="1764295"/>
    <lineage>
        <taxon>Eukaryota</taxon>
        <taxon>Viridiplantae</taxon>
        <taxon>Chlorophyta</taxon>
        <taxon>Chloropicophyceae</taxon>
        <taxon>Chloropicales</taxon>
        <taxon>Chloropicaceae</taxon>
        <taxon>Chloropicon</taxon>
    </lineage>
</organism>
<evidence type="ECO:0000313" key="10">
    <source>
        <dbReference type="EMBL" id="QDZ25560.1"/>
    </source>
</evidence>
<name>A0A5B8N159_9CHLO</name>